<dbReference type="Proteomes" id="UP000748308">
    <property type="component" value="Unassembled WGS sequence"/>
</dbReference>
<evidence type="ECO:0000256" key="1">
    <source>
        <dbReference type="SAM" id="MobiDB-lite"/>
    </source>
</evidence>
<gene>
    <name evidence="2" type="ORF">FJY75_10210</name>
</gene>
<feature type="non-terminal residue" evidence="2">
    <location>
        <position position="171"/>
    </location>
</feature>
<evidence type="ECO:0000313" key="2">
    <source>
        <dbReference type="EMBL" id="MBM3318208.1"/>
    </source>
</evidence>
<proteinExistence type="predicted"/>
<evidence type="ECO:0000313" key="3">
    <source>
        <dbReference type="Proteomes" id="UP000748308"/>
    </source>
</evidence>
<dbReference type="EMBL" id="VGIY01000290">
    <property type="protein sequence ID" value="MBM3318208.1"/>
    <property type="molecule type" value="Genomic_DNA"/>
</dbReference>
<protein>
    <submittedName>
        <fullName evidence="2">Uncharacterized protein</fullName>
    </submittedName>
</protein>
<accession>A0A937XE11</accession>
<dbReference type="AlphaFoldDB" id="A0A937XE11"/>
<reference evidence="2" key="1">
    <citation type="submission" date="2019-03" db="EMBL/GenBank/DDBJ databases">
        <title>Lake Tanganyika Metagenome-Assembled Genomes (MAGs).</title>
        <authorList>
            <person name="Tran P."/>
        </authorList>
    </citation>
    <scope>NUCLEOTIDE SEQUENCE</scope>
    <source>
        <strain evidence="2">M_DeepCast_400m_m2_100</strain>
    </source>
</reference>
<sequence>MGKANAVSGRPWSERQEGTAGSVKRPVGAEGRLGRPAGQDYIVCPDQPWLDGINAGDGFIRQFVAMPRGMGYTVEGQVTGREEFGGIQIMVFEPKPGRFPDRAPREFDRFGRGAGPWPSTGIVCECCCSSAAPAGAERGFAAGGRMRQEIFPDAHGIDTWDEAQAGWLYVH</sequence>
<organism evidence="2 3">
    <name type="scientific">Eiseniibacteriota bacterium</name>
    <dbReference type="NCBI Taxonomy" id="2212470"/>
    <lineage>
        <taxon>Bacteria</taxon>
        <taxon>Candidatus Eiseniibacteriota</taxon>
    </lineage>
</organism>
<comment type="caution">
    <text evidence="2">The sequence shown here is derived from an EMBL/GenBank/DDBJ whole genome shotgun (WGS) entry which is preliminary data.</text>
</comment>
<feature type="region of interest" description="Disordered" evidence="1">
    <location>
        <begin position="1"/>
        <end position="32"/>
    </location>
</feature>
<name>A0A937XE11_UNCEI</name>